<feature type="compositionally biased region" description="Low complexity" evidence="1">
    <location>
        <begin position="568"/>
        <end position="580"/>
    </location>
</feature>
<protein>
    <recommendedName>
        <fullName evidence="2">Protein kinase domain-containing protein</fullName>
    </recommendedName>
</protein>
<feature type="domain" description="Protein kinase" evidence="2">
    <location>
        <begin position="123"/>
        <end position="420"/>
    </location>
</feature>
<feature type="compositionally biased region" description="Basic residues" evidence="1">
    <location>
        <begin position="922"/>
        <end position="932"/>
    </location>
</feature>
<dbReference type="GO" id="GO:0005524">
    <property type="term" value="F:ATP binding"/>
    <property type="evidence" value="ECO:0007669"/>
    <property type="project" value="InterPro"/>
</dbReference>
<feature type="region of interest" description="Disordered" evidence="1">
    <location>
        <begin position="504"/>
        <end position="597"/>
    </location>
</feature>
<keyword evidence="4" id="KW-1185">Reference proteome</keyword>
<dbReference type="PROSITE" id="PS50011">
    <property type="entry name" value="PROTEIN_KINASE_DOM"/>
    <property type="match status" value="1"/>
</dbReference>
<feature type="compositionally biased region" description="Low complexity" evidence="1">
    <location>
        <begin position="906"/>
        <end position="915"/>
    </location>
</feature>
<gene>
    <name evidence="3" type="ORF">E0Z10_g10979</name>
</gene>
<evidence type="ECO:0000313" key="4">
    <source>
        <dbReference type="Proteomes" id="UP000297716"/>
    </source>
</evidence>
<sequence>MKLMAQTSLRKIEKKSGCTSDDILRLLVYSPLENKSFVPNGALDELITLDAVASTLASVGLSVGEQFCLARVIVEKGRRIFAILVFINQVSDISTFFREGFTDEMLPVAYQTEGDSWTVKSYLQTLIASNKTKFGADIVDIETINRPLECAIKELSSPDSENTFEKESNALACMRDIDHKHLIKCIAAIQREQRYFFIFPWADGGNLREFWASDESMSSNTQTISWAISQMRGLADALTELHNCNTRHGDLKPENILRFSDDSSPGFGRLVIADLGLSKKHTNATRSRHFPTRTVTGTARYEAPEAFLPDQSRSRMYDVWGLGCVFLEFVTWMLYGWTLLQTFSSLFESYARVTESGISPLDGVAQSWIEYMLLDPRCARNTALGEILNFTKKRLLVPIQDEVNAPLRASARELCDHLDAVSSQCSGNTTYLFNPSIWDELGQNDPFLFLVRMGGQLFPSRLNLSLQTKRHERVPSMPQLLTPTGGDTITLEEDLERTQQGLTSTSIGLEATAQPSEDFRTPSTPDTPTPVPVADEVQQAQPPDVMDCNSDTAVNDESTPSTVYCEVSSSDSDWSASSLDNYNSTSTPSEDATVETSQGDQMFDTLVKHTKDHIADKTPAWFLRALDSRLTLVAYQKGDTSAAGEATTSGSKHTGDNNAESPVKKKRKGIGEGSQDKGCDGGDSGGDDDRKGKGKKKPRMSASRGRQLACPFFKCDPALYGGNMTCRGHGWDTVHRIKEHLFRTHTQPEGRCPRCLVVFENLSSLQQHHRKSTPCNVVENTVDEAYIDVETTRKLRRKAVNRSAPKKSESVKWKEIFHLLFPNVHPIPSPYFHDDQERRSELELIQDFSSFAASELWLDLDASLSESGIEDTLRARIVERFQISQLEIQQKYLERQRHCHSLSIEQEIESSTEQTVATSPKEHHHRGRRHSKSVKENDTQGEGDEGDEGSLLNHRIQESGKEADERTGDGRFIQNRLSNIGVSGFFSDMTPLPPSSTGNYTAPAILQSVGSHPTYETNKNNNGAQNLSDDPSYYWPTRSSPRNMHRDFGAASDVQLGYLWTNSGQQHSSSIPTDLESTLGFSPPTARIESGAMRPSYTSWQESNTMDQLRFDRHLVVGETHARPRTEHTVDLQEASFTYSRPPNDHNVEFYDSGYSTIRPQTANQVDEANPWDDPREDYETSNILL</sequence>
<dbReference type="CDD" id="cd00180">
    <property type="entry name" value="PKc"/>
    <property type="match status" value="1"/>
</dbReference>
<reference evidence="3 4" key="1">
    <citation type="submission" date="2019-03" db="EMBL/GenBank/DDBJ databases">
        <title>Draft genome sequence of Xylaria hypoxylon DSM 108379, a ubiquitous saprotrophic-parasitic fungi on hardwood.</title>
        <authorList>
            <person name="Buettner E."/>
            <person name="Leonhardt S."/>
            <person name="Gebauer A.M."/>
            <person name="Liers C."/>
            <person name="Hofrichter M."/>
            <person name="Kellner H."/>
        </authorList>
    </citation>
    <scope>NUCLEOTIDE SEQUENCE [LARGE SCALE GENOMIC DNA]</scope>
    <source>
        <strain evidence="3 4">DSM 108379</strain>
    </source>
</reference>
<dbReference type="SMART" id="SM00220">
    <property type="entry name" value="S_TKc"/>
    <property type="match status" value="1"/>
</dbReference>
<dbReference type="InterPro" id="IPR011009">
    <property type="entry name" value="Kinase-like_dom_sf"/>
</dbReference>
<feature type="compositionally biased region" description="Polar residues" evidence="1">
    <location>
        <begin position="549"/>
        <end position="562"/>
    </location>
</feature>
<dbReference type="Pfam" id="PF00069">
    <property type="entry name" value="Pkinase"/>
    <property type="match status" value="1"/>
</dbReference>
<feature type="compositionally biased region" description="Polar residues" evidence="1">
    <location>
        <begin position="646"/>
        <end position="660"/>
    </location>
</feature>
<name>A0A4Z0Y7U1_9PEZI</name>
<dbReference type="Gene3D" id="1.10.510.10">
    <property type="entry name" value="Transferase(Phosphotransferase) domain 1"/>
    <property type="match status" value="1"/>
</dbReference>
<feature type="compositionally biased region" description="Acidic residues" evidence="1">
    <location>
        <begin position="939"/>
        <end position="948"/>
    </location>
</feature>
<dbReference type="Proteomes" id="UP000297716">
    <property type="component" value="Unassembled WGS sequence"/>
</dbReference>
<evidence type="ECO:0000256" key="1">
    <source>
        <dbReference type="SAM" id="MobiDB-lite"/>
    </source>
</evidence>
<dbReference type="PANTHER" id="PTHR24359">
    <property type="entry name" value="SERINE/THREONINE-PROTEIN KINASE SBK1"/>
    <property type="match status" value="1"/>
</dbReference>
<feature type="compositionally biased region" description="Polar residues" evidence="1">
    <location>
        <begin position="581"/>
        <end position="597"/>
    </location>
</feature>
<dbReference type="OrthoDB" id="5125733at2759"/>
<feature type="region of interest" description="Disordered" evidence="1">
    <location>
        <begin position="640"/>
        <end position="703"/>
    </location>
</feature>
<dbReference type="EMBL" id="SKBN01000555">
    <property type="protein sequence ID" value="TGJ75595.1"/>
    <property type="molecule type" value="Genomic_DNA"/>
</dbReference>
<feature type="region of interest" description="Disordered" evidence="1">
    <location>
        <begin position="1156"/>
        <end position="1186"/>
    </location>
</feature>
<dbReference type="AlphaFoldDB" id="A0A4Z0Y7U1"/>
<feature type="region of interest" description="Disordered" evidence="1">
    <location>
        <begin position="906"/>
        <end position="952"/>
    </location>
</feature>
<comment type="caution">
    <text evidence="3">The sequence shown here is derived from an EMBL/GenBank/DDBJ whole genome shotgun (WGS) entry which is preliminary data.</text>
</comment>
<dbReference type="InterPro" id="IPR000719">
    <property type="entry name" value="Prot_kinase_dom"/>
</dbReference>
<evidence type="ECO:0000259" key="2">
    <source>
        <dbReference type="PROSITE" id="PS50011"/>
    </source>
</evidence>
<proteinExistence type="predicted"/>
<dbReference type="GO" id="GO:0004674">
    <property type="term" value="F:protein serine/threonine kinase activity"/>
    <property type="evidence" value="ECO:0007669"/>
    <property type="project" value="TreeGrafter"/>
</dbReference>
<dbReference type="PANTHER" id="PTHR24359:SF1">
    <property type="entry name" value="INHIBITOR OF NUCLEAR FACTOR KAPPA-B KINASE EPSILON SUBUNIT HOMOLOG 1-RELATED"/>
    <property type="match status" value="1"/>
</dbReference>
<feature type="compositionally biased region" description="Polar residues" evidence="1">
    <location>
        <begin position="1156"/>
        <end position="1167"/>
    </location>
</feature>
<evidence type="ECO:0000313" key="3">
    <source>
        <dbReference type="EMBL" id="TGJ75595.1"/>
    </source>
</evidence>
<dbReference type="SUPFAM" id="SSF56112">
    <property type="entry name" value="Protein kinase-like (PK-like)"/>
    <property type="match status" value="1"/>
</dbReference>
<accession>A0A4Z0Y7U1</accession>
<organism evidence="3 4">
    <name type="scientific">Xylaria hypoxylon</name>
    <dbReference type="NCBI Taxonomy" id="37992"/>
    <lineage>
        <taxon>Eukaryota</taxon>
        <taxon>Fungi</taxon>
        <taxon>Dikarya</taxon>
        <taxon>Ascomycota</taxon>
        <taxon>Pezizomycotina</taxon>
        <taxon>Sordariomycetes</taxon>
        <taxon>Xylariomycetidae</taxon>
        <taxon>Xylariales</taxon>
        <taxon>Xylariaceae</taxon>
        <taxon>Xylaria</taxon>
    </lineage>
</organism>